<dbReference type="Gene3D" id="1.20.1250.20">
    <property type="entry name" value="MFS general substrate transporter like domains"/>
    <property type="match status" value="1"/>
</dbReference>
<evidence type="ECO:0000256" key="4">
    <source>
        <dbReference type="SAM" id="Phobius"/>
    </source>
</evidence>
<feature type="transmembrane region" description="Helical" evidence="4">
    <location>
        <begin position="100"/>
        <end position="120"/>
    </location>
</feature>
<feature type="transmembrane region" description="Helical" evidence="4">
    <location>
        <begin position="165"/>
        <end position="184"/>
    </location>
</feature>
<name>A0A368ZJP5_9FLAO</name>
<dbReference type="GO" id="GO:0005886">
    <property type="term" value="C:plasma membrane"/>
    <property type="evidence" value="ECO:0007669"/>
    <property type="project" value="TreeGrafter"/>
</dbReference>
<dbReference type="EMBL" id="QPJO01000003">
    <property type="protein sequence ID" value="RCW91591.1"/>
    <property type="molecule type" value="Genomic_DNA"/>
</dbReference>
<feature type="domain" description="Major facilitator superfamily (MFS) profile" evidence="5">
    <location>
        <begin position="1"/>
        <end position="391"/>
    </location>
</feature>
<feature type="transmembrane region" description="Helical" evidence="4">
    <location>
        <begin position="215"/>
        <end position="236"/>
    </location>
</feature>
<dbReference type="PANTHER" id="PTHR23521:SF3">
    <property type="entry name" value="MFS TRANSPORTER"/>
    <property type="match status" value="1"/>
</dbReference>
<dbReference type="OrthoDB" id="9781976at2"/>
<organism evidence="6 7">
    <name type="scientific">Winogradskyella arenosi</name>
    <dbReference type="NCBI Taxonomy" id="533325"/>
    <lineage>
        <taxon>Bacteria</taxon>
        <taxon>Pseudomonadati</taxon>
        <taxon>Bacteroidota</taxon>
        <taxon>Flavobacteriia</taxon>
        <taxon>Flavobacteriales</taxon>
        <taxon>Flavobacteriaceae</taxon>
        <taxon>Winogradskyella</taxon>
    </lineage>
</organism>
<evidence type="ECO:0000313" key="7">
    <source>
        <dbReference type="Proteomes" id="UP000253436"/>
    </source>
</evidence>
<reference evidence="6 7" key="1">
    <citation type="submission" date="2018-07" db="EMBL/GenBank/DDBJ databases">
        <title>Genomic Encyclopedia of Type Strains, Phase III (KMG-III): the genomes of soil and plant-associated and newly described type strains.</title>
        <authorList>
            <person name="Whitman W."/>
        </authorList>
    </citation>
    <scope>NUCLEOTIDE SEQUENCE [LARGE SCALE GENOMIC DNA]</scope>
    <source>
        <strain evidence="6 7">CECT 7958</strain>
    </source>
</reference>
<dbReference type="PROSITE" id="PS50850">
    <property type="entry name" value="MFS"/>
    <property type="match status" value="1"/>
</dbReference>
<dbReference type="SUPFAM" id="SSF103473">
    <property type="entry name" value="MFS general substrate transporter"/>
    <property type="match status" value="1"/>
</dbReference>
<dbReference type="AlphaFoldDB" id="A0A368ZJP5"/>
<protein>
    <submittedName>
        <fullName evidence="6">Putative MFS family arabinose efflux permease</fullName>
    </submittedName>
</protein>
<evidence type="ECO:0000259" key="5">
    <source>
        <dbReference type="PROSITE" id="PS50850"/>
    </source>
</evidence>
<sequence length="408" mass="44619">MKAQKQSWILAIIIGAQFCCTSLWFAGNAVTDNLLQHFNLNTEALGNMSSAVQFGFIAGSFVFAVLTLSDRYSPSRIFCISAFFGALCNLGLLLASNTMFSLLAFRFFTGLSLAGIYPVGMKIAADHFEKGLGKSLSFLIAALVLGTAFPYFIQSFNVNISWETVIWATSSLATFGGLLILFFVPNGPYQKLANQFEVSKIFKVFKNSSFRSAAFGYFGHMWELYAFWTFVPALLVLHQKFQNVELNIPLYAFLIIASGSLSCILGGFISNRIGVKKTAVLALSLSGLCCLLSPLFIIFTPTAVFLSFVVLWSMAVIADSPLFSTLVAKNCDAQSIGTALTIVNCLGYSITIISIQLLNLLILNSEWAPYAFVILALGPVIGLFHLRQKPFIPHQNQNKSLGKIPNAK</sequence>
<feature type="transmembrane region" description="Helical" evidence="4">
    <location>
        <begin position="7"/>
        <end position="27"/>
    </location>
</feature>
<evidence type="ECO:0000256" key="1">
    <source>
        <dbReference type="ARBA" id="ARBA00022692"/>
    </source>
</evidence>
<gene>
    <name evidence="6" type="ORF">DFQ08_103421</name>
</gene>
<keyword evidence="2 4" id="KW-1133">Transmembrane helix</keyword>
<evidence type="ECO:0000313" key="6">
    <source>
        <dbReference type="EMBL" id="RCW91591.1"/>
    </source>
</evidence>
<dbReference type="InterPro" id="IPR036259">
    <property type="entry name" value="MFS_trans_sf"/>
</dbReference>
<feature type="transmembrane region" description="Helical" evidence="4">
    <location>
        <begin position="280"/>
        <end position="299"/>
    </location>
</feature>
<accession>A0A368ZJP5</accession>
<feature type="transmembrane region" description="Helical" evidence="4">
    <location>
        <begin position="47"/>
        <end position="68"/>
    </location>
</feature>
<dbReference type="InterPro" id="IPR011701">
    <property type="entry name" value="MFS"/>
</dbReference>
<dbReference type="GO" id="GO:0022857">
    <property type="term" value="F:transmembrane transporter activity"/>
    <property type="evidence" value="ECO:0007669"/>
    <property type="project" value="InterPro"/>
</dbReference>
<dbReference type="InterPro" id="IPR020846">
    <property type="entry name" value="MFS_dom"/>
</dbReference>
<proteinExistence type="predicted"/>
<feature type="transmembrane region" description="Helical" evidence="4">
    <location>
        <begin position="75"/>
        <end position="94"/>
    </location>
</feature>
<feature type="transmembrane region" description="Helical" evidence="4">
    <location>
        <begin position="248"/>
        <end position="268"/>
    </location>
</feature>
<dbReference type="PANTHER" id="PTHR23521">
    <property type="entry name" value="TRANSPORTER MFS SUPERFAMILY"/>
    <property type="match status" value="1"/>
</dbReference>
<evidence type="ECO:0000256" key="3">
    <source>
        <dbReference type="ARBA" id="ARBA00023136"/>
    </source>
</evidence>
<dbReference type="Pfam" id="PF07690">
    <property type="entry name" value="MFS_1"/>
    <property type="match status" value="1"/>
</dbReference>
<dbReference type="Proteomes" id="UP000253436">
    <property type="component" value="Unassembled WGS sequence"/>
</dbReference>
<dbReference type="RefSeq" id="WP_114310090.1">
    <property type="nucleotide sequence ID" value="NZ_QPJO01000003.1"/>
</dbReference>
<feature type="transmembrane region" description="Helical" evidence="4">
    <location>
        <begin position="305"/>
        <end position="327"/>
    </location>
</feature>
<keyword evidence="3 4" id="KW-0472">Membrane</keyword>
<comment type="caution">
    <text evidence="6">The sequence shown here is derived from an EMBL/GenBank/DDBJ whole genome shotgun (WGS) entry which is preliminary data.</text>
</comment>
<evidence type="ECO:0000256" key="2">
    <source>
        <dbReference type="ARBA" id="ARBA00022989"/>
    </source>
</evidence>
<feature type="transmembrane region" description="Helical" evidence="4">
    <location>
        <begin position="132"/>
        <end position="153"/>
    </location>
</feature>
<keyword evidence="1 4" id="KW-0812">Transmembrane</keyword>
<keyword evidence="7" id="KW-1185">Reference proteome</keyword>
<feature type="transmembrane region" description="Helical" evidence="4">
    <location>
        <begin position="367"/>
        <end position="386"/>
    </location>
</feature>
<feature type="transmembrane region" description="Helical" evidence="4">
    <location>
        <begin position="339"/>
        <end position="361"/>
    </location>
</feature>